<proteinExistence type="predicted"/>
<organism evidence="2 3">
    <name type="scientific">Hermetia illucens</name>
    <name type="common">Black soldier fly</name>
    <dbReference type="NCBI Taxonomy" id="343691"/>
    <lineage>
        <taxon>Eukaryota</taxon>
        <taxon>Metazoa</taxon>
        <taxon>Ecdysozoa</taxon>
        <taxon>Arthropoda</taxon>
        <taxon>Hexapoda</taxon>
        <taxon>Insecta</taxon>
        <taxon>Pterygota</taxon>
        <taxon>Neoptera</taxon>
        <taxon>Endopterygota</taxon>
        <taxon>Diptera</taxon>
        <taxon>Brachycera</taxon>
        <taxon>Stratiomyomorpha</taxon>
        <taxon>Stratiomyidae</taxon>
        <taxon>Hermetiinae</taxon>
        <taxon>Hermetia</taxon>
    </lineage>
</organism>
<gene>
    <name evidence="2" type="ORF">HERILL_LOCUS6345</name>
</gene>
<dbReference type="EMBL" id="LR899010">
    <property type="protein sequence ID" value="CAD7083380.1"/>
    <property type="molecule type" value="Genomic_DNA"/>
</dbReference>
<evidence type="ECO:0000256" key="1">
    <source>
        <dbReference type="SAM" id="MobiDB-lite"/>
    </source>
</evidence>
<evidence type="ECO:0000313" key="2">
    <source>
        <dbReference type="EMBL" id="CAD7083380.1"/>
    </source>
</evidence>
<reference evidence="2 3" key="1">
    <citation type="submission" date="2020-11" db="EMBL/GenBank/DDBJ databases">
        <authorList>
            <person name="Wallbank WR R."/>
            <person name="Pardo Diaz C."/>
            <person name="Kozak K."/>
            <person name="Martin S."/>
            <person name="Jiggins C."/>
            <person name="Moest M."/>
            <person name="Warren A I."/>
            <person name="Generalovic N T."/>
            <person name="Byers J.R.P. K."/>
            <person name="Montejo-Kovacevich G."/>
            <person name="Yen C E."/>
        </authorList>
    </citation>
    <scope>NUCLEOTIDE SEQUENCE [LARGE SCALE GENOMIC DNA]</scope>
</reference>
<keyword evidence="3" id="KW-1185">Reference proteome</keyword>
<name>A0A7R8UME2_HERIL</name>
<evidence type="ECO:0000313" key="3">
    <source>
        <dbReference type="Proteomes" id="UP000594454"/>
    </source>
</evidence>
<protein>
    <submittedName>
        <fullName evidence="2">Uncharacterized protein</fullName>
    </submittedName>
</protein>
<feature type="region of interest" description="Disordered" evidence="1">
    <location>
        <begin position="163"/>
        <end position="187"/>
    </location>
</feature>
<sequence>MSSNIDLAISFHLGKVQELKLIKSEVENLERNALGFVCRRNDGKYEDLVTGDDVLNCLERVNKKIKMNEERVLQLQLHKVELNLSVMCSFEKDPPEDCNENMSHLMRFRSCTDELARNSTWEHKSGNGIAGCDYFKHSFIADGATIQLPGSYSTQSRCLSPPPIRNSYMSAQRTDHHSVGPIRRRSNYRGSGRFASLSAWNRPKLASSNRLGI</sequence>
<dbReference type="AlphaFoldDB" id="A0A7R8UME2"/>
<dbReference type="Proteomes" id="UP000594454">
    <property type="component" value="Chromosome 2"/>
</dbReference>
<dbReference type="InParanoid" id="A0A7R8UME2"/>
<accession>A0A7R8UME2</accession>